<protein>
    <submittedName>
        <fullName evidence="1">Alpha/beta hydrolase</fullName>
    </submittedName>
</protein>
<accession>A0A7X9P3I3</accession>
<evidence type="ECO:0000313" key="1">
    <source>
        <dbReference type="EMBL" id="NME68705.1"/>
    </source>
</evidence>
<dbReference type="AlphaFoldDB" id="A0A7X9P3I3"/>
<keyword evidence="2" id="KW-1185">Reference proteome</keyword>
<dbReference type="SUPFAM" id="SSF53474">
    <property type="entry name" value="alpha/beta-Hydrolases"/>
    <property type="match status" value="1"/>
</dbReference>
<keyword evidence="1" id="KW-0378">Hydrolase</keyword>
<dbReference type="InterPro" id="IPR029058">
    <property type="entry name" value="AB_hydrolase_fold"/>
</dbReference>
<dbReference type="Proteomes" id="UP000576082">
    <property type="component" value="Unassembled WGS sequence"/>
</dbReference>
<dbReference type="RefSeq" id="WP_169657001.1">
    <property type="nucleotide sequence ID" value="NZ_JABANE010000027.1"/>
</dbReference>
<dbReference type="GO" id="GO:0016787">
    <property type="term" value="F:hydrolase activity"/>
    <property type="evidence" value="ECO:0007669"/>
    <property type="project" value="UniProtKB-KW"/>
</dbReference>
<reference evidence="1 2" key="1">
    <citation type="submission" date="2020-04" db="EMBL/GenBank/DDBJ databases">
        <title>Flammeovirga sp. SR4, a novel species isolated from seawater.</title>
        <authorList>
            <person name="Wang X."/>
        </authorList>
    </citation>
    <scope>NUCLEOTIDE SEQUENCE [LARGE SCALE GENOMIC DNA]</scope>
    <source>
        <strain evidence="1 2">ATCC 23126</strain>
    </source>
</reference>
<name>A0A7X9P3I3_9BACT</name>
<sequence length="299" mass="34284">MMIAKMMMKRIVPMIATVRRSPILRRPDEYGMQFEDISFTSTDGIVLEGWYMPAKNASDKIVICNHFSPGNRYGYAGHIKPWTNAGGFEVNFLPKYKALTDAGYNVLAYDLRNHGFSAPAQSNAYNPSLFEYKDVIGSLNYVKQREDTKHMDIHLHSMCLGGNSTLVAMKKHPEAFEGVKSMMLIQPISGEAIVKKLCKNMYLGKSGEKAFEEVYREQFGFRIEDSSPIIDAKYIKVPTFVTQVRADKATFPDDVQAIYDAIEVTDKKLYWIEGTSQRFHGYTYYSEHPEQMLDWYNKH</sequence>
<dbReference type="Gene3D" id="3.40.50.1820">
    <property type="entry name" value="alpha/beta hydrolase"/>
    <property type="match status" value="1"/>
</dbReference>
<proteinExistence type="predicted"/>
<comment type="caution">
    <text evidence="1">The sequence shown here is derived from an EMBL/GenBank/DDBJ whole genome shotgun (WGS) entry which is preliminary data.</text>
</comment>
<gene>
    <name evidence="1" type="ORF">HHU12_12105</name>
</gene>
<organism evidence="1 2">
    <name type="scientific">Flammeovirga aprica JL-4</name>
    <dbReference type="NCBI Taxonomy" id="694437"/>
    <lineage>
        <taxon>Bacteria</taxon>
        <taxon>Pseudomonadati</taxon>
        <taxon>Bacteroidota</taxon>
        <taxon>Cytophagia</taxon>
        <taxon>Cytophagales</taxon>
        <taxon>Flammeovirgaceae</taxon>
        <taxon>Flammeovirga</taxon>
    </lineage>
</organism>
<dbReference type="EMBL" id="JABANE010000027">
    <property type="protein sequence ID" value="NME68705.1"/>
    <property type="molecule type" value="Genomic_DNA"/>
</dbReference>
<evidence type="ECO:0000313" key="2">
    <source>
        <dbReference type="Proteomes" id="UP000576082"/>
    </source>
</evidence>